<organism evidence="1 2">
    <name type="scientific">Hibiscus syriacus</name>
    <name type="common">Rose of Sharon</name>
    <dbReference type="NCBI Taxonomy" id="106335"/>
    <lineage>
        <taxon>Eukaryota</taxon>
        <taxon>Viridiplantae</taxon>
        <taxon>Streptophyta</taxon>
        <taxon>Embryophyta</taxon>
        <taxon>Tracheophyta</taxon>
        <taxon>Spermatophyta</taxon>
        <taxon>Magnoliopsida</taxon>
        <taxon>eudicotyledons</taxon>
        <taxon>Gunneridae</taxon>
        <taxon>Pentapetalae</taxon>
        <taxon>rosids</taxon>
        <taxon>malvids</taxon>
        <taxon>Malvales</taxon>
        <taxon>Malvaceae</taxon>
        <taxon>Malvoideae</taxon>
        <taxon>Hibiscus</taxon>
    </lineage>
</organism>
<protein>
    <submittedName>
        <fullName evidence="1">F-box/LRR-repeat protein 14</fullName>
    </submittedName>
</protein>
<dbReference type="Gene3D" id="3.80.10.10">
    <property type="entry name" value="Ribonuclease Inhibitor"/>
    <property type="match status" value="1"/>
</dbReference>
<evidence type="ECO:0000313" key="1">
    <source>
        <dbReference type="EMBL" id="KAE8735810.1"/>
    </source>
</evidence>
<reference evidence="1" key="1">
    <citation type="submission" date="2019-09" db="EMBL/GenBank/DDBJ databases">
        <title>Draft genome information of white flower Hibiscus syriacus.</title>
        <authorList>
            <person name="Kim Y.-M."/>
        </authorList>
    </citation>
    <scope>NUCLEOTIDE SEQUENCE [LARGE SCALE GENOMIC DNA]</scope>
    <source>
        <strain evidence="1">YM2019G1</strain>
    </source>
</reference>
<dbReference type="GO" id="GO:0019005">
    <property type="term" value="C:SCF ubiquitin ligase complex"/>
    <property type="evidence" value="ECO:0007669"/>
    <property type="project" value="TreeGrafter"/>
</dbReference>
<gene>
    <name evidence="1" type="ORF">F3Y22_tig00000329pilonHSYRG00065</name>
</gene>
<proteinExistence type="predicted"/>
<keyword evidence="2" id="KW-1185">Reference proteome</keyword>
<dbReference type="Proteomes" id="UP000436088">
    <property type="component" value="Unassembled WGS sequence"/>
</dbReference>
<dbReference type="GO" id="GO:0031146">
    <property type="term" value="P:SCF-dependent proteasomal ubiquitin-dependent protein catabolic process"/>
    <property type="evidence" value="ECO:0007669"/>
    <property type="project" value="TreeGrafter"/>
</dbReference>
<comment type="caution">
    <text evidence="1">The sequence shown here is derived from an EMBL/GenBank/DDBJ whole genome shotgun (WGS) entry which is preliminary data.</text>
</comment>
<dbReference type="AlphaFoldDB" id="A0A6A3D2H6"/>
<dbReference type="PANTHER" id="PTHR13318">
    <property type="entry name" value="PARTNER OF PAIRED, ISOFORM B-RELATED"/>
    <property type="match status" value="1"/>
</dbReference>
<name>A0A6A3D2H6_HIBSY</name>
<dbReference type="InterPro" id="IPR032675">
    <property type="entry name" value="LRR_dom_sf"/>
</dbReference>
<dbReference type="SUPFAM" id="SSF52047">
    <property type="entry name" value="RNI-like"/>
    <property type="match status" value="1"/>
</dbReference>
<evidence type="ECO:0000313" key="2">
    <source>
        <dbReference type="Proteomes" id="UP000436088"/>
    </source>
</evidence>
<accession>A0A6A3D2H6</accession>
<dbReference type="PANTHER" id="PTHR13318:SF182">
    <property type="entry name" value="F-BOX_LRR-REPEAT PROTEIN 14"/>
    <property type="match status" value="1"/>
</dbReference>
<dbReference type="EMBL" id="VEPZ02000031">
    <property type="protein sequence ID" value="KAE8735810.1"/>
    <property type="molecule type" value="Genomic_DNA"/>
</dbReference>
<sequence>MQELRLVNCIISPGRGLACILTKCRNLEKIHLDMCIGLRDSDISLKVIAQNCFMLEMLRISFSDEEFASFSSFTLNRILSVIQNCPVRELALDHVYLLTDIGMEALCSAQHLETMELARCQEISNEGLQLSSWFPGLRVLRLRKCLGITNDGFRTLVGSYKLDFLAIEDCPQISERAIYGTARSISFRQDLSWMY</sequence>